<evidence type="ECO:0000256" key="3">
    <source>
        <dbReference type="ARBA" id="ARBA00023163"/>
    </source>
</evidence>
<dbReference type="CDD" id="cd06267">
    <property type="entry name" value="PBP1_LacI_sugar_binding-like"/>
    <property type="match status" value="1"/>
</dbReference>
<reference evidence="5" key="1">
    <citation type="submission" date="2020-09" db="EMBL/GenBank/DDBJ databases">
        <title>New species isolated from human feces.</title>
        <authorList>
            <person name="Kitahara M."/>
            <person name="Shigeno Y."/>
            <person name="Shime M."/>
            <person name="Matsumoto Y."/>
            <person name="Nakamura S."/>
            <person name="Motooka D."/>
            <person name="Fukuoka S."/>
            <person name="Nishikawa H."/>
            <person name="Benno Y."/>
        </authorList>
    </citation>
    <scope>NUCLEOTIDE SEQUENCE</scope>
    <source>
        <strain evidence="5">MM59</strain>
    </source>
</reference>
<evidence type="ECO:0000313" key="6">
    <source>
        <dbReference type="Proteomes" id="UP000679848"/>
    </source>
</evidence>
<evidence type="ECO:0000259" key="4">
    <source>
        <dbReference type="PROSITE" id="PS50932"/>
    </source>
</evidence>
<dbReference type="AlphaFoldDB" id="A0A810Q6P7"/>
<feature type="domain" description="HTH lacI-type" evidence="4">
    <location>
        <begin position="4"/>
        <end position="60"/>
    </location>
</feature>
<dbReference type="GO" id="GO:0003700">
    <property type="term" value="F:DNA-binding transcription factor activity"/>
    <property type="evidence" value="ECO:0007669"/>
    <property type="project" value="TreeGrafter"/>
</dbReference>
<dbReference type="SMART" id="SM00354">
    <property type="entry name" value="HTH_LACI"/>
    <property type="match status" value="1"/>
</dbReference>
<dbReference type="InterPro" id="IPR010982">
    <property type="entry name" value="Lambda_DNA-bd_dom_sf"/>
</dbReference>
<dbReference type="SUPFAM" id="SSF53822">
    <property type="entry name" value="Periplasmic binding protein-like I"/>
    <property type="match status" value="1"/>
</dbReference>
<name>A0A810Q6P7_9FIRM</name>
<keyword evidence="6" id="KW-1185">Reference proteome</keyword>
<evidence type="ECO:0000313" key="5">
    <source>
        <dbReference type="EMBL" id="BCK83968.1"/>
    </source>
</evidence>
<dbReference type="InterPro" id="IPR000843">
    <property type="entry name" value="HTH_LacI"/>
</dbReference>
<evidence type="ECO:0000256" key="1">
    <source>
        <dbReference type="ARBA" id="ARBA00023015"/>
    </source>
</evidence>
<dbReference type="PANTHER" id="PTHR30146:SF109">
    <property type="entry name" value="HTH-TYPE TRANSCRIPTIONAL REGULATOR GALS"/>
    <property type="match status" value="1"/>
</dbReference>
<dbReference type="Pfam" id="PF00356">
    <property type="entry name" value="LacI"/>
    <property type="match status" value="1"/>
</dbReference>
<dbReference type="Gene3D" id="3.40.50.2300">
    <property type="match status" value="2"/>
</dbReference>
<protein>
    <submittedName>
        <fullName evidence="5">LacI family transcriptional regulator</fullName>
    </submittedName>
</protein>
<dbReference type="InterPro" id="IPR028082">
    <property type="entry name" value="Peripla_BP_I"/>
</dbReference>
<evidence type="ECO:0000256" key="2">
    <source>
        <dbReference type="ARBA" id="ARBA00023125"/>
    </source>
</evidence>
<keyword evidence="1" id="KW-0805">Transcription regulation</keyword>
<dbReference type="PANTHER" id="PTHR30146">
    <property type="entry name" value="LACI-RELATED TRANSCRIPTIONAL REPRESSOR"/>
    <property type="match status" value="1"/>
</dbReference>
<dbReference type="PROSITE" id="PS50932">
    <property type="entry name" value="HTH_LACI_2"/>
    <property type="match status" value="1"/>
</dbReference>
<organism evidence="5 6">
    <name type="scientific">Pusillibacter faecalis</name>
    <dbReference type="NCBI Taxonomy" id="2714358"/>
    <lineage>
        <taxon>Bacteria</taxon>
        <taxon>Bacillati</taxon>
        <taxon>Bacillota</taxon>
        <taxon>Clostridia</taxon>
        <taxon>Eubacteriales</taxon>
        <taxon>Oscillospiraceae</taxon>
        <taxon>Pusillibacter</taxon>
    </lineage>
</organism>
<keyword evidence="2" id="KW-0238">DNA-binding</keyword>
<dbReference type="EMBL" id="AP023420">
    <property type="protein sequence ID" value="BCK83968.1"/>
    <property type="molecule type" value="Genomic_DNA"/>
</dbReference>
<keyword evidence="3" id="KW-0804">Transcription</keyword>
<dbReference type="SUPFAM" id="SSF47413">
    <property type="entry name" value="lambda repressor-like DNA-binding domains"/>
    <property type="match status" value="1"/>
</dbReference>
<gene>
    <name evidence="5" type="primary">rbsR</name>
    <name evidence="5" type="ORF">MM59RIKEN_12870</name>
</gene>
<proteinExistence type="predicted"/>
<dbReference type="Pfam" id="PF13377">
    <property type="entry name" value="Peripla_BP_3"/>
    <property type="match status" value="1"/>
</dbReference>
<dbReference type="InterPro" id="IPR046335">
    <property type="entry name" value="LacI/GalR-like_sensor"/>
</dbReference>
<accession>A0A810Q6P7</accession>
<dbReference type="GO" id="GO:0000976">
    <property type="term" value="F:transcription cis-regulatory region binding"/>
    <property type="evidence" value="ECO:0007669"/>
    <property type="project" value="TreeGrafter"/>
</dbReference>
<dbReference type="RefSeq" id="WP_187027863.1">
    <property type="nucleotide sequence ID" value="NZ_AP023420.1"/>
</dbReference>
<dbReference type="Gene3D" id="1.10.260.40">
    <property type="entry name" value="lambda repressor-like DNA-binding domains"/>
    <property type="match status" value="1"/>
</dbReference>
<dbReference type="KEGG" id="pfaa:MM59RIKEN_12870"/>
<dbReference type="CDD" id="cd01392">
    <property type="entry name" value="HTH_LacI"/>
    <property type="match status" value="1"/>
</dbReference>
<sequence>MGRATIKDVAQRAGCSITTVSFVLNNKEGVSIPDSTRASILNAARALNYRPNQLAVSMVTKRTNVIGLIIPDNSNSFFAELSKTIECAAHEAGYSLIYGNSENDASRDLAYIQIFADRQVDGIIFAKSPSLSSEENQQLLDFLQTLSIPVLMVDRRISGNQGYSVSSNNFMGGYLATRHLLELGHRKIGAYTGSRDIISSNERLRGYHAALQEWGVAFQEELLFEGNYQLGREAAALEHFLKHRVSAIFSFNDMMAFGLYQEIQKRQLSIPEDLSIVGFDDVFFGKLVHPTLTTVRQPIDQIGSVAVSMLLDLIAGTPLPPNLQNQVFEPTLVPRKSTAPYHAPFPDK</sequence>
<dbReference type="Proteomes" id="UP000679848">
    <property type="component" value="Chromosome"/>
</dbReference>